<accession>A0ABX5XUR4</accession>
<dbReference type="InterPro" id="IPR047057">
    <property type="entry name" value="MerR_fam"/>
</dbReference>
<reference evidence="4 5" key="1">
    <citation type="submission" date="2019-02" db="EMBL/GenBank/DDBJ databases">
        <title>Deep-cultivation of Planctomycetes and their phenomic and genomic characterization uncovers novel biology.</title>
        <authorList>
            <person name="Wiegand S."/>
            <person name="Jogler M."/>
            <person name="Boedeker C."/>
            <person name="Pinto D."/>
            <person name="Vollmers J."/>
            <person name="Rivas-Marin E."/>
            <person name="Kohn T."/>
            <person name="Peeters S.H."/>
            <person name="Heuer A."/>
            <person name="Rast P."/>
            <person name="Oberbeckmann S."/>
            <person name="Bunk B."/>
            <person name="Jeske O."/>
            <person name="Meyerdierks A."/>
            <person name="Storesund J.E."/>
            <person name="Kallscheuer N."/>
            <person name="Luecker S."/>
            <person name="Lage O.M."/>
            <person name="Pohl T."/>
            <person name="Merkel B.J."/>
            <person name="Hornburger P."/>
            <person name="Mueller R.-W."/>
            <person name="Bruemmer F."/>
            <person name="Labrenz M."/>
            <person name="Spormann A.M."/>
            <person name="Op den Camp H."/>
            <person name="Overmann J."/>
            <person name="Amann R."/>
            <person name="Jetten M.S.M."/>
            <person name="Mascher T."/>
            <person name="Medema M.H."/>
            <person name="Devos D.P."/>
            <person name="Kaster A.-K."/>
            <person name="Ovreas L."/>
            <person name="Rohde M."/>
            <person name="Galperin M.Y."/>
            <person name="Jogler C."/>
        </authorList>
    </citation>
    <scope>NUCLEOTIDE SEQUENCE [LARGE SCALE GENOMIC DNA]</scope>
    <source>
        <strain evidence="4 5">TBK1r</strain>
    </source>
</reference>
<organism evidence="4 5">
    <name type="scientific">Stieleria magnilauensis</name>
    <dbReference type="NCBI Taxonomy" id="2527963"/>
    <lineage>
        <taxon>Bacteria</taxon>
        <taxon>Pseudomonadati</taxon>
        <taxon>Planctomycetota</taxon>
        <taxon>Planctomycetia</taxon>
        <taxon>Pirellulales</taxon>
        <taxon>Pirellulaceae</taxon>
        <taxon>Stieleria</taxon>
    </lineage>
</organism>
<dbReference type="CDD" id="cd04770">
    <property type="entry name" value="HTH_HMRTR"/>
    <property type="match status" value="1"/>
</dbReference>
<feature type="domain" description="HTH merR-type" evidence="3">
    <location>
        <begin position="4"/>
        <end position="73"/>
    </location>
</feature>
<dbReference type="RefSeq" id="WP_145215942.1">
    <property type="nucleotide sequence ID" value="NZ_CP036432.1"/>
</dbReference>
<dbReference type="PRINTS" id="PR00040">
    <property type="entry name" value="HTHMERR"/>
</dbReference>
<evidence type="ECO:0000259" key="3">
    <source>
        <dbReference type="PROSITE" id="PS50937"/>
    </source>
</evidence>
<protein>
    <submittedName>
        <fullName evidence="4">HTH-type transcriptional regulator HmrR</fullName>
    </submittedName>
</protein>
<feature type="coiled-coil region" evidence="2">
    <location>
        <begin position="85"/>
        <end position="112"/>
    </location>
</feature>
<dbReference type="Gene3D" id="1.10.1660.10">
    <property type="match status" value="1"/>
</dbReference>
<keyword evidence="1" id="KW-0238">DNA-binding</keyword>
<dbReference type="EMBL" id="CP036432">
    <property type="protein sequence ID" value="QDV85769.1"/>
    <property type="molecule type" value="Genomic_DNA"/>
</dbReference>
<dbReference type="InterPro" id="IPR000551">
    <property type="entry name" value="MerR-type_HTH_dom"/>
</dbReference>
<proteinExistence type="predicted"/>
<name>A0ABX5XUR4_9BACT</name>
<dbReference type="SUPFAM" id="SSF46955">
    <property type="entry name" value="Putative DNA-binding domain"/>
    <property type="match status" value="1"/>
</dbReference>
<dbReference type="Proteomes" id="UP000318081">
    <property type="component" value="Chromosome"/>
</dbReference>
<gene>
    <name evidence="4" type="primary">hmrR</name>
    <name evidence="4" type="ORF">TBK1r_47850</name>
</gene>
<dbReference type="SMART" id="SM00422">
    <property type="entry name" value="HTH_MERR"/>
    <property type="match status" value="1"/>
</dbReference>
<sequence length="134" mass="15119">MPAQYTISQLAKAAGIPATTVRYYERIRLVVPETRSSGNYRLYGDEALKKLMFIRAAQAIGFTLEDIKSLLSTESGKTPTCGSVQKLIETRLADIEEKLKDLRHVRRVLKSALAQCHEQKKSDRCHVVTELRAK</sequence>
<evidence type="ECO:0000313" key="4">
    <source>
        <dbReference type="EMBL" id="QDV85769.1"/>
    </source>
</evidence>
<keyword evidence="2" id="KW-0175">Coiled coil</keyword>
<keyword evidence="5" id="KW-1185">Reference proteome</keyword>
<dbReference type="PANTHER" id="PTHR30204:SF92">
    <property type="entry name" value="HTH-TYPE TRANSCRIPTIONAL REGULATOR ZNTR"/>
    <property type="match status" value="1"/>
</dbReference>
<dbReference type="Pfam" id="PF13411">
    <property type="entry name" value="MerR_1"/>
    <property type="match status" value="1"/>
</dbReference>
<dbReference type="PROSITE" id="PS50937">
    <property type="entry name" value="HTH_MERR_2"/>
    <property type="match status" value="1"/>
</dbReference>
<evidence type="ECO:0000313" key="5">
    <source>
        <dbReference type="Proteomes" id="UP000318081"/>
    </source>
</evidence>
<evidence type="ECO:0000256" key="1">
    <source>
        <dbReference type="ARBA" id="ARBA00023125"/>
    </source>
</evidence>
<dbReference type="InterPro" id="IPR009061">
    <property type="entry name" value="DNA-bd_dom_put_sf"/>
</dbReference>
<dbReference type="PANTHER" id="PTHR30204">
    <property type="entry name" value="REDOX-CYCLING DRUG-SENSING TRANSCRIPTIONAL ACTIVATOR SOXR"/>
    <property type="match status" value="1"/>
</dbReference>
<evidence type="ECO:0000256" key="2">
    <source>
        <dbReference type="SAM" id="Coils"/>
    </source>
</evidence>